<dbReference type="EMBL" id="JAGETZ010000023">
    <property type="protein sequence ID" value="MBO2012944.1"/>
    <property type="molecule type" value="Genomic_DNA"/>
</dbReference>
<sequence length="81" mass="9618">MGNNSQTLPSATDFYVVATFNGTHLKGGYKRYEEYTLRLHREDEQIQLINIARLVMDFCYDNEADFFKDWIQVKEKQLVSY</sequence>
<name>A0ABS3QNT7_9BACT</name>
<protein>
    <submittedName>
        <fullName evidence="1">Uncharacterized protein</fullName>
    </submittedName>
</protein>
<proteinExistence type="predicted"/>
<reference evidence="1 2" key="1">
    <citation type="submission" date="2021-03" db="EMBL/GenBank/DDBJ databases">
        <authorList>
            <person name="Kim M.K."/>
        </authorList>
    </citation>
    <scope>NUCLEOTIDE SEQUENCE [LARGE SCALE GENOMIC DNA]</scope>
    <source>
        <strain evidence="1 2">BT442</strain>
    </source>
</reference>
<comment type="caution">
    <text evidence="1">The sequence shown here is derived from an EMBL/GenBank/DDBJ whole genome shotgun (WGS) entry which is preliminary data.</text>
</comment>
<organism evidence="1 2">
    <name type="scientific">Hymenobacter negativus</name>
    <dbReference type="NCBI Taxonomy" id="2795026"/>
    <lineage>
        <taxon>Bacteria</taxon>
        <taxon>Pseudomonadati</taxon>
        <taxon>Bacteroidota</taxon>
        <taxon>Cytophagia</taxon>
        <taxon>Cytophagales</taxon>
        <taxon>Hymenobacteraceae</taxon>
        <taxon>Hymenobacter</taxon>
    </lineage>
</organism>
<gene>
    <name evidence="1" type="ORF">J4E00_28030</name>
</gene>
<dbReference type="RefSeq" id="WP_208178684.1">
    <property type="nucleotide sequence ID" value="NZ_JAGETZ010000023.1"/>
</dbReference>
<keyword evidence="2" id="KW-1185">Reference proteome</keyword>
<evidence type="ECO:0000313" key="1">
    <source>
        <dbReference type="EMBL" id="MBO2012944.1"/>
    </source>
</evidence>
<accession>A0ABS3QNT7</accession>
<dbReference type="Proteomes" id="UP000664369">
    <property type="component" value="Unassembled WGS sequence"/>
</dbReference>
<evidence type="ECO:0000313" key="2">
    <source>
        <dbReference type="Proteomes" id="UP000664369"/>
    </source>
</evidence>